<reference evidence="9" key="2">
    <citation type="journal article" date="2014" name="PLoS ONE">
        <title>Characterization of the staphylococcal cassette chromosome composite island of Staphylococcus haemolyticus SH32, a methicillin-resistant clinical isolate from China.</title>
        <authorList>
            <person name="Yu D."/>
            <person name="Pi B."/>
            <person name="Chen Y."/>
            <person name="Wang Y."/>
            <person name="Ruan Z."/>
            <person name="Otto M."/>
            <person name="Yu Y."/>
        </authorList>
    </citation>
    <scope>NUCLEOTIDE SEQUENCE</scope>
    <source>
        <strain evidence="9">SH32</strain>
    </source>
</reference>
<evidence type="ECO:0000313" key="9">
    <source>
        <dbReference type="EMBL" id="AHX99716.1"/>
    </source>
</evidence>
<dbReference type="SMR" id="A0A028Z2W8"/>
<dbReference type="RefSeq" id="WP_002447994.1">
    <property type="nucleotide sequence ID" value="NZ_BKAY01000031.1"/>
</dbReference>
<evidence type="ECO:0000313" key="11">
    <source>
        <dbReference type="EMBL" id="PNN29304.1"/>
    </source>
</evidence>
<dbReference type="InterPro" id="IPR018275">
    <property type="entry name" value="Ribosomal_bS18_CS"/>
</dbReference>
<reference evidence="12 15" key="3">
    <citation type="submission" date="2017-11" db="EMBL/GenBank/DDBJ databases">
        <authorList>
            <person name="Founou R.C."/>
            <person name="Founou L."/>
            <person name="Allam M."/>
            <person name="Ismail A."/>
            <person name="Essack S.Y."/>
        </authorList>
    </citation>
    <scope>NUCLEOTIDE SEQUENCE [LARGE SCALE GENOMIC DNA]</scope>
    <source>
        <strain evidence="12 15">G811N2B1</strain>
    </source>
</reference>
<dbReference type="Proteomes" id="UP000316594">
    <property type="component" value="Unassembled WGS sequence"/>
</dbReference>
<evidence type="ECO:0000256" key="7">
    <source>
        <dbReference type="HAMAP-Rule" id="MF_00270"/>
    </source>
</evidence>
<dbReference type="GO" id="GO:0006412">
    <property type="term" value="P:translation"/>
    <property type="evidence" value="ECO:0007669"/>
    <property type="project" value="UniProtKB-UniRule"/>
</dbReference>
<protein>
    <recommendedName>
        <fullName evidence="6 7">Small ribosomal subunit protein bS18</fullName>
    </recommendedName>
</protein>
<dbReference type="GeneID" id="93781865"/>
<dbReference type="InterPro" id="IPR001648">
    <property type="entry name" value="Ribosomal_bS18"/>
</dbReference>
<evidence type="ECO:0000313" key="13">
    <source>
        <dbReference type="EMBL" id="TRL77458.1"/>
    </source>
</evidence>
<dbReference type="HAMAP" id="MF_00270">
    <property type="entry name" value="Ribosomal_bS18"/>
    <property type="match status" value="1"/>
</dbReference>
<reference evidence="10 17" key="6">
    <citation type="submission" date="2023-08" db="EMBL/GenBank/DDBJ databases">
        <title>Genomic surveillance of Staphylococcus haemolyticus neonatal outbreak in southern France.</title>
        <authorList>
            <person name="Magnan C."/>
            <person name="Morsli M."/>
            <person name="Thiery B."/>
            <person name="Salipante F."/>
            <person name="Attar J."/>
            <person name="Massimo D.M."/>
            <person name="Ory J."/>
            <person name="Pantel A."/>
            <person name="Lavigne J.-P."/>
        </authorList>
    </citation>
    <scope>NUCLEOTIDE SEQUENCE [LARGE SCALE GENOMIC DNA]</scope>
    <source>
        <strain evidence="10 17">NSH026</strain>
    </source>
</reference>
<dbReference type="KEGG" id="shh:ShL2_02422"/>
<comment type="similarity">
    <text evidence="1 7 8">Belongs to the bacterial ribosomal protein bS18 family.</text>
</comment>
<dbReference type="AlphaFoldDB" id="A0A028Z2W8"/>
<proteinExistence type="inferred from homology"/>
<dbReference type="PANTHER" id="PTHR13479">
    <property type="entry name" value="30S RIBOSOMAL PROTEIN S18"/>
    <property type="match status" value="1"/>
</dbReference>
<dbReference type="EMBL" id="LORN02000014">
    <property type="protein sequence ID" value="PNN29304.1"/>
    <property type="molecule type" value="Genomic_DNA"/>
</dbReference>
<dbReference type="GO" id="GO:0003735">
    <property type="term" value="F:structural constituent of ribosome"/>
    <property type="evidence" value="ECO:0007669"/>
    <property type="project" value="InterPro"/>
</dbReference>
<keyword evidence="17" id="KW-1185">Reference proteome</keyword>
<dbReference type="Pfam" id="PF01084">
    <property type="entry name" value="Ribosomal_S18"/>
    <property type="match status" value="1"/>
</dbReference>
<evidence type="ECO:0000256" key="6">
    <source>
        <dbReference type="ARBA" id="ARBA00035141"/>
    </source>
</evidence>
<sequence>MAGGPRRGGRRRKKVCYFTANGITHIDYKDTELLKRFISERGKILPRRVTGTSAKYQRMLTTAIKRARHMALLPYVKDEN</sequence>
<dbReference type="PRINTS" id="PR00974">
    <property type="entry name" value="RIBOSOMALS18"/>
</dbReference>
<evidence type="ECO:0000313" key="10">
    <source>
        <dbReference type="EMBL" id="MDT4286143.1"/>
    </source>
</evidence>
<evidence type="ECO:0000313" key="15">
    <source>
        <dbReference type="Proteomes" id="UP000238153"/>
    </source>
</evidence>
<dbReference type="EMBL" id="JAVSOO010000006">
    <property type="protein sequence ID" value="MDT4286143.1"/>
    <property type="molecule type" value="Genomic_DNA"/>
</dbReference>
<dbReference type="FunFam" id="4.10.640.10:FF:000003">
    <property type="entry name" value="30S ribosomal protein S18"/>
    <property type="match status" value="1"/>
</dbReference>
<dbReference type="PANTHER" id="PTHR13479:SF40">
    <property type="entry name" value="SMALL RIBOSOMAL SUBUNIT PROTEIN BS18M"/>
    <property type="match status" value="1"/>
</dbReference>
<evidence type="ECO:0000256" key="3">
    <source>
        <dbReference type="ARBA" id="ARBA00022884"/>
    </source>
</evidence>
<dbReference type="OMA" id="QKKYCRF"/>
<dbReference type="EMBL" id="KF006347">
    <property type="protein sequence ID" value="AHX99716.1"/>
    <property type="molecule type" value="Genomic_DNA"/>
</dbReference>
<dbReference type="Proteomes" id="UP000053523">
    <property type="component" value="Unassembled WGS sequence"/>
</dbReference>
<dbReference type="OrthoDB" id="9812008at2"/>
<dbReference type="PATRIC" id="fig|1283.206.peg.1186"/>
<organism evidence="9">
    <name type="scientific">Staphylococcus haemolyticus</name>
    <dbReference type="NCBI Taxonomy" id="1283"/>
    <lineage>
        <taxon>Bacteria</taxon>
        <taxon>Bacillati</taxon>
        <taxon>Bacillota</taxon>
        <taxon>Bacilli</taxon>
        <taxon>Bacillales</taxon>
        <taxon>Staphylococcaceae</taxon>
        <taxon>Staphylococcus</taxon>
    </lineage>
</organism>
<reference evidence="9" key="1">
    <citation type="submission" date="2013-03" db="EMBL/GenBank/DDBJ databases">
        <authorList>
            <person name="Borui P."/>
            <person name="Yunsong Y."/>
        </authorList>
    </citation>
    <scope>NUCLEOTIDE SEQUENCE</scope>
    <source>
        <strain evidence="9">SH32</strain>
    </source>
</reference>
<accession>A0A028Z2W8</accession>
<dbReference type="GO" id="GO:0022627">
    <property type="term" value="C:cytosolic small ribosomal subunit"/>
    <property type="evidence" value="ECO:0007669"/>
    <property type="project" value="TreeGrafter"/>
</dbReference>
<dbReference type="EMBL" id="VJMP01000005">
    <property type="protein sequence ID" value="TRL77458.1"/>
    <property type="molecule type" value="Genomic_DNA"/>
</dbReference>
<evidence type="ECO:0000256" key="8">
    <source>
        <dbReference type="RuleBase" id="RU003910"/>
    </source>
</evidence>
<dbReference type="PROSITE" id="PS00057">
    <property type="entry name" value="RIBOSOMAL_S18"/>
    <property type="match status" value="1"/>
</dbReference>
<reference evidence="11 14" key="4">
    <citation type="submission" date="2017-12" db="EMBL/GenBank/DDBJ databases">
        <title>FDA dAtabase for Regulatory Grade micrObial Sequences (FDA-ARGOS): Supporting development and validation of Infectious Disease Dx tests.</title>
        <authorList>
            <person name="Hoffmann M."/>
            <person name="Allard M."/>
            <person name="Evans P."/>
            <person name="Brown E."/>
            <person name="Tallon L."/>
            <person name="Sadzewicz L."/>
            <person name="Sengamalay N."/>
            <person name="Ott S."/>
            <person name="Godinez A."/>
            <person name="Nagaraj S."/>
            <person name="Vavikolanu K."/>
            <person name="Aluvathingal J."/>
            <person name="Nadendla S."/>
            <person name="Sichtig H."/>
        </authorList>
    </citation>
    <scope>NUCLEOTIDE SEQUENCE [LARGE SCALE GENOMIC DNA]</scope>
    <source>
        <strain evidence="11 14">FDAARGOS_148</strain>
    </source>
</reference>
<dbReference type="EMBL" id="PGWX01000377">
    <property type="protein sequence ID" value="PPJ72391.1"/>
    <property type="molecule type" value="Genomic_DNA"/>
</dbReference>
<evidence type="ECO:0000313" key="16">
    <source>
        <dbReference type="Proteomes" id="UP000316594"/>
    </source>
</evidence>
<keyword evidence="2 7" id="KW-0699">rRNA-binding</keyword>
<dbReference type="GeneID" id="74186640"/>
<evidence type="ECO:0000256" key="4">
    <source>
        <dbReference type="ARBA" id="ARBA00022980"/>
    </source>
</evidence>
<keyword evidence="5 7" id="KW-0687">Ribonucleoprotein</keyword>
<dbReference type="Proteomes" id="UP001269271">
    <property type="component" value="Unassembled WGS sequence"/>
</dbReference>
<dbReference type="InterPro" id="IPR036870">
    <property type="entry name" value="Ribosomal_bS18_sf"/>
</dbReference>
<keyword evidence="3 7" id="KW-0694">RNA-binding</keyword>
<dbReference type="GO" id="GO:0070181">
    <property type="term" value="F:small ribosomal subunit rRNA binding"/>
    <property type="evidence" value="ECO:0007669"/>
    <property type="project" value="TreeGrafter"/>
</dbReference>
<comment type="subunit">
    <text evidence="7">Part of the 30S ribosomal subunit. Forms a tight heterodimer with protein bS6.</text>
</comment>
<dbReference type="NCBIfam" id="TIGR00165">
    <property type="entry name" value="S18"/>
    <property type="match status" value="1"/>
</dbReference>
<evidence type="ECO:0000313" key="14">
    <source>
        <dbReference type="Proteomes" id="UP000053523"/>
    </source>
</evidence>
<dbReference type="STRING" id="1283.ShL2_02422"/>
<evidence type="ECO:0000313" key="17">
    <source>
        <dbReference type="Proteomes" id="UP001269271"/>
    </source>
</evidence>
<reference evidence="13 16" key="5">
    <citation type="submission" date="2019-07" db="EMBL/GenBank/DDBJ databases">
        <title>Genome Sequencing and Assembly of Staphylococcus haemolyticus SDA2.</title>
        <authorList>
            <person name="Emmons C.B."/>
            <person name="Park C."/>
            <person name="Sevigny J.L."/>
            <person name="Andam C."/>
        </authorList>
    </citation>
    <scope>NUCLEOTIDE SEQUENCE [LARGE SCALE GENOMIC DNA]</scope>
    <source>
        <strain evidence="13 16">SDA2</strain>
    </source>
</reference>
<evidence type="ECO:0000256" key="2">
    <source>
        <dbReference type="ARBA" id="ARBA00022730"/>
    </source>
</evidence>
<evidence type="ECO:0000313" key="12">
    <source>
        <dbReference type="EMBL" id="PPJ72391.1"/>
    </source>
</evidence>
<comment type="function">
    <text evidence="7">Binds as a heterodimer with protein bS6 to the central domain of the 16S rRNA, where it helps stabilize the platform of the 30S subunit.</text>
</comment>
<keyword evidence="4 7" id="KW-0689">Ribosomal protein</keyword>
<dbReference type="Gene3D" id="4.10.640.10">
    <property type="entry name" value="Ribosomal protein S18"/>
    <property type="match status" value="1"/>
</dbReference>
<gene>
    <name evidence="7 10" type="primary">rpsR</name>
    <name evidence="11" type="ORF">AL503_004110</name>
    <name evidence="12" type="ORF">CV019_10840</name>
    <name evidence="13" type="ORF">FNL11_07410</name>
    <name evidence="10" type="ORF">RO950_03815</name>
    <name evidence="9" type="ORF">SHP0006</name>
</gene>
<dbReference type="Proteomes" id="UP000238153">
    <property type="component" value="Unassembled WGS sequence"/>
</dbReference>
<evidence type="ECO:0000256" key="5">
    <source>
        <dbReference type="ARBA" id="ARBA00023274"/>
    </source>
</evidence>
<dbReference type="SUPFAM" id="SSF46911">
    <property type="entry name" value="Ribosomal protein S18"/>
    <property type="match status" value="1"/>
</dbReference>
<evidence type="ECO:0000256" key="1">
    <source>
        <dbReference type="ARBA" id="ARBA00005589"/>
    </source>
</evidence>
<name>A0A028Z2W8_STAHA</name>